<keyword evidence="8" id="KW-1185">Reference proteome</keyword>
<dbReference type="PANTHER" id="PTHR18820:SF1">
    <property type="entry name" value="PROTEIN LEG1 HOMOLOG"/>
    <property type="match status" value="1"/>
</dbReference>
<evidence type="ECO:0000256" key="1">
    <source>
        <dbReference type="ARBA" id="ARBA00004613"/>
    </source>
</evidence>
<evidence type="ECO:0000313" key="8">
    <source>
        <dbReference type="Proteomes" id="UP000265040"/>
    </source>
</evidence>
<evidence type="ECO:0000256" key="5">
    <source>
        <dbReference type="ARBA" id="ARBA00023180"/>
    </source>
</evidence>
<keyword evidence="4 6" id="KW-0732">Signal</keyword>
<evidence type="ECO:0000256" key="4">
    <source>
        <dbReference type="ARBA" id="ARBA00022729"/>
    </source>
</evidence>
<dbReference type="GeneTree" id="ENSGT00390000004904"/>
<feature type="chain" id="PRO_5030079824" description="Protein LEG1 homolog" evidence="6">
    <location>
        <begin position="23"/>
        <end position="359"/>
    </location>
</feature>
<comment type="similarity">
    <text evidence="2">Belongs to the LEG1 family.</text>
</comment>
<dbReference type="Ensembl" id="ENSATET00000002234.3">
    <property type="protein sequence ID" value="ENSATEP00000002211.2"/>
    <property type="gene ID" value="ENSATEG00000001515.3"/>
</dbReference>
<dbReference type="GO" id="GO:0005615">
    <property type="term" value="C:extracellular space"/>
    <property type="evidence" value="ECO:0007669"/>
    <property type="project" value="TreeGrafter"/>
</dbReference>
<reference evidence="7" key="3">
    <citation type="submission" date="2025-09" db="UniProtKB">
        <authorList>
            <consortium name="Ensembl"/>
        </authorList>
    </citation>
    <scope>IDENTIFICATION</scope>
</reference>
<dbReference type="OrthoDB" id="17046at2759"/>
<dbReference type="Proteomes" id="UP000265040">
    <property type="component" value="Chromosome 24"/>
</dbReference>
<evidence type="ECO:0000256" key="2">
    <source>
        <dbReference type="ARBA" id="ARBA00009122"/>
    </source>
</evidence>
<name>A0A3Q1ICL7_ANATE</name>
<reference evidence="7" key="1">
    <citation type="submission" date="2021-04" db="EMBL/GenBank/DDBJ databases">
        <authorList>
            <consortium name="Wellcome Sanger Institute Data Sharing"/>
        </authorList>
    </citation>
    <scope>NUCLEOTIDE SEQUENCE [LARGE SCALE GENOMIC DNA]</scope>
</reference>
<evidence type="ECO:0000256" key="3">
    <source>
        <dbReference type="ARBA" id="ARBA00022525"/>
    </source>
</evidence>
<gene>
    <name evidence="7" type="primary">C6orf58</name>
</gene>
<evidence type="ECO:0000313" key="7">
    <source>
        <dbReference type="Ensembl" id="ENSATEP00000002211.2"/>
    </source>
</evidence>
<feature type="signal peptide" evidence="6">
    <location>
        <begin position="1"/>
        <end position="22"/>
    </location>
</feature>
<comment type="subcellular location">
    <subcellularLocation>
        <location evidence="1">Secreted</location>
    </subcellularLocation>
</comment>
<protein>
    <recommendedName>
        <fullName evidence="9">Protein LEG1 homolog</fullName>
    </recommendedName>
</protein>
<keyword evidence="3" id="KW-0964">Secreted</keyword>
<dbReference type="PANTHER" id="PTHR18820">
    <property type="entry name" value="LEG1"/>
    <property type="match status" value="1"/>
</dbReference>
<reference evidence="7" key="2">
    <citation type="submission" date="2025-08" db="UniProtKB">
        <authorList>
            <consortium name="Ensembl"/>
        </authorList>
    </citation>
    <scope>IDENTIFICATION</scope>
</reference>
<dbReference type="STRING" id="64144.ENSATEP00000002211"/>
<keyword evidence="5" id="KW-0325">Glycoprotein</keyword>
<dbReference type="AlphaFoldDB" id="A0A3Q1ICL7"/>
<evidence type="ECO:0008006" key="9">
    <source>
        <dbReference type="Google" id="ProtNLM"/>
    </source>
</evidence>
<dbReference type="InParanoid" id="A0A3Q1ICL7"/>
<sequence>MLNPTVLSSCLLLACAVSLSSSAALVDNGMPILWAQTVGQVTDLPEQNGTLTPDPWSFLSRMSLYRLMIAATDPFMGSMGTNATDSPLWGLPLQLGWMLTSGRLADPTGATTCGLQTGDTMCISTQSWWGCVSYFASVLSFLSATQQGFMGQGVQVQMQVPAGVKDYCTTYADCAARYPDAMSKWDAFFQGLKASSESPLTDKEKKDSILGLYWAAQMASTYASAACSARQSHYSSTEVSFANNWLNTAEYVSAAHFQSNVQNTVMFLVLLPSRVLRENDSAPNIADLSQDENRTLTIFSWLKNINSLFGGTLVRLWRKAMCSTETREKGREMLEQLLLNPSFPTHTFFSIITGMSRSC</sequence>
<evidence type="ECO:0000256" key="6">
    <source>
        <dbReference type="SAM" id="SignalP"/>
    </source>
</evidence>
<dbReference type="FunCoup" id="A0A3Q1ICL7">
    <property type="interactions" value="1140"/>
</dbReference>
<organism evidence="7 8">
    <name type="scientific">Anabas testudineus</name>
    <name type="common">Climbing perch</name>
    <name type="synonym">Anthias testudineus</name>
    <dbReference type="NCBI Taxonomy" id="64144"/>
    <lineage>
        <taxon>Eukaryota</taxon>
        <taxon>Metazoa</taxon>
        <taxon>Chordata</taxon>
        <taxon>Craniata</taxon>
        <taxon>Vertebrata</taxon>
        <taxon>Euteleostomi</taxon>
        <taxon>Actinopterygii</taxon>
        <taxon>Neopterygii</taxon>
        <taxon>Teleostei</taxon>
        <taxon>Neoteleostei</taxon>
        <taxon>Acanthomorphata</taxon>
        <taxon>Anabantaria</taxon>
        <taxon>Anabantiformes</taxon>
        <taxon>Anabantoidei</taxon>
        <taxon>Anabantidae</taxon>
        <taxon>Anabas</taxon>
    </lineage>
</organism>
<accession>A0A3Q1ICL7</accession>
<dbReference type="Pfam" id="PF05612">
    <property type="entry name" value="Leg1"/>
    <property type="match status" value="1"/>
</dbReference>
<proteinExistence type="inferred from homology"/>
<dbReference type="InterPro" id="IPR008499">
    <property type="entry name" value="Leg1"/>
</dbReference>